<dbReference type="PANTHER" id="PTHR33223:SF6">
    <property type="entry name" value="CCHC-TYPE DOMAIN-CONTAINING PROTEIN"/>
    <property type="match status" value="1"/>
</dbReference>
<feature type="coiled-coil region" evidence="1">
    <location>
        <begin position="132"/>
        <end position="159"/>
    </location>
</feature>
<dbReference type="InterPro" id="IPR005162">
    <property type="entry name" value="Retrotrans_gag_dom"/>
</dbReference>
<protein>
    <recommendedName>
        <fullName evidence="3">Retrotransposon gag domain-containing protein</fullName>
    </recommendedName>
</protein>
<keyword evidence="1" id="KW-0175">Coiled coil</keyword>
<keyword evidence="5" id="KW-1185">Reference proteome</keyword>
<evidence type="ECO:0000313" key="5">
    <source>
        <dbReference type="Proteomes" id="UP000005204"/>
    </source>
</evidence>
<organism evidence="4 5">
    <name type="scientific">Bombyx mori</name>
    <name type="common">Silk moth</name>
    <dbReference type="NCBI Taxonomy" id="7091"/>
    <lineage>
        <taxon>Eukaryota</taxon>
        <taxon>Metazoa</taxon>
        <taxon>Ecdysozoa</taxon>
        <taxon>Arthropoda</taxon>
        <taxon>Hexapoda</taxon>
        <taxon>Insecta</taxon>
        <taxon>Pterygota</taxon>
        <taxon>Neoptera</taxon>
        <taxon>Endopterygota</taxon>
        <taxon>Lepidoptera</taxon>
        <taxon>Glossata</taxon>
        <taxon>Ditrysia</taxon>
        <taxon>Bombycoidea</taxon>
        <taxon>Bombycidae</taxon>
        <taxon>Bombycinae</taxon>
        <taxon>Bombyx</taxon>
    </lineage>
</organism>
<dbReference type="SUPFAM" id="SSF57756">
    <property type="entry name" value="Retrovirus zinc finger-like domains"/>
    <property type="match status" value="1"/>
</dbReference>
<accession>A0A8R2LZA3</accession>
<sequence>MPSDSKVPKETLSLPVQVDLPSESEDDRPLDSFEKEKIKKSSQMQLDLSILLKFIKPYDGSKETLNSFLINCNNAYELANKIQKPIVFKYILCQLQGRAEIACSIKEFNNWEQLKTFLKTQFSERKHYSYLLTELQESKQQTNENISQYALKIETLLSQLLTEISLNTTKNKEIHGRVAMMEELALHHFLMGLHPRISNIIRCKSPRTLNEAINFAISEEKIQQTLYRRNAPIDHVRPRRIISNNPNMSRENRNQYNNTQTPRYNPQNTNSNLVCRYCKNPGHRIENCRKREYNNKFKNQSIPGPSTSYQAPNQFRKVNLITEQNGYDTVDYNEIPKRENLNA</sequence>
<dbReference type="PANTHER" id="PTHR33223">
    <property type="entry name" value="CCHC-TYPE DOMAIN-CONTAINING PROTEIN"/>
    <property type="match status" value="1"/>
</dbReference>
<dbReference type="AlphaFoldDB" id="A0A8R2LZA3"/>
<feature type="domain" description="Retrotransposon gag" evidence="3">
    <location>
        <begin position="104"/>
        <end position="162"/>
    </location>
</feature>
<dbReference type="GO" id="GO:0003676">
    <property type="term" value="F:nucleic acid binding"/>
    <property type="evidence" value="ECO:0007669"/>
    <property type="project" value="InterPro"/>
</dbReference>
<dbReference type="GO" id="GO:0008270">
    <property type="term" value="F:zinc ion binding"/>
    <property type="evidence" value="ECO:0007669"/>
    <property type="project" value="InterPro"/>
</dbReference>
<reference evidence="4" key="2">
    <citation type="submission" date="2022-06" db="UniProtKB">
        <authorList>
            <consortium name="EnsemblMetazoa"/>
        </authorList>
    </citation>
    <scope>IDENTIFICATION</scope>
    <source>
        <strain evidence="4">p50T (Dazao)</strain>
    </source>
</reference>
<dbReference type="InterPro" id="IPR036875">
    <property type="entry name" value="Znf_CCHC_sf"/>
</dbReference>
<evidence type="ECO:0000256" key="1">
    <source>
        <dbReference type="SAM" id="Coils"/>
    </source>
</evidence>
<dbReference type="EnsemblMetazoa" id="XM_038014201.1">
    <property type="protein sequence ID" value="XP_037870129.1"/>
    <property type="gene ID" value="LOC119629171"/>
</dbReference>
<reference evidence="5" key="1">
    <citation type="journal article" date="2008" name="Insect Biochem. Mol. Biol.">
        <title>The genome of a lepidopteran model insect, the silkworm Bombyx mori.</title>
        <authorList>
            <consortium name="International Silkworm Genome Consortium"/>
        </authorList>
    </citation>
    <scope>NUCLEOTIDE SEQUENCE [LARGE SCALE GENOMIC DNA]</scope>
    <source>
        <strain evidence="5">p50T</strain>
    </source>
</reference>
<name>A0A8R2LZA3_BOMMO</name>
<proteinExistence type="predicted"/>
<evidence type="ECO:0000256" key="2">
    <source>
        <dbReference type="SAM" id="MobiDB-lite"/>
    </source>
</evidence>
<evidence type="ECO:0000259" key="3">
    <source>
        <dbReference type="Pfam" id="PF03732"/>
    </source>
</evidence>
<dbReference type="Proteomes" id="UP000005204">
    <property type="component" value="Unassembled WGS sequence"/>
</dbReference>
<dbReference type="Pfam" id="PF03732">
    <property type="entry name" value="Retrotrans_gag"/>
    <property type="match status" value="1"/>
</dbReference>
<evidence type="ECO:0000313" key="4">
    <source>
        <dbReference type="EnsemblMetazoa" id="XP_037870129.1"/>
    </source>
</evidence>
<feature type="region of interest" description="Disordered" evidence="2">
    <location>
        <begin position="1"/>
        <end position="31"/>
    </location>
</feature>
<feature type="region of interest" description="Disordered" evidence="2">
    <location>
        <begin position="243"/>
        <end position="268"/>
    </location>
</feature>